<protein>
    <submittedName>
        <fullName evidence="2">Uncharacterized protein</fullName>
    </submittedName>
</protein>
<feature type="compositionally biased region" description="Low complexity" evidence="1">
    <location>
        <begin position="38"/>
        <end position="49"/>
    </location>
</feature>
<dbReference type="EMBL" id="JAYFSI010000003">
    <property type="protein sequence ID" value="MEA5361111.1"/>
    <property type="molecule type" value="Genomic_DNA"/>
</dbReference>
<sequence>MTRRSSSWSASGTPTRSPITAMPSGYSTVPTNSAALPSAVASANRSSTRSTDRRTAGSSAWTRRTVKSRMSSRRSRVCSGGFFQGSSSASSTIAGLSRQPGRCSSRHCASRTRKFVPSASSGWQSANRLTTQLS</sequence>
<dbReference type="Proteomes" id="UP001304298">
    <property type="component" value="Unassembled WGS sequence"/>
</dbReference>
<keyword evidence="3" id="KW-1185">Reference proteome</keyword>
<feature type="region of interest" description="Disordered" evidence="1">
    <location>
        <begin position="1"/>
        <end position="105"/>
    </location>
</feature>
<reference evidence="2 3" key="1">
    <citation type="submission" date="2023-12" db="EMBL/GenBank/DDBJ databases">
        <title>Amycolatopsis sp. V23-08.</title>
        <authorList>
            <person name="Somphong A."/>
        </authorList>
    </citation>
    <scope>NUCLEOTIDE SEQUENCE [LARGE SCALE GENOMIC DNA]</scope>
    <source>
        <strain evidence="2 3">V23-08</strain>
    </source>
</reference>
<name>A0ABU5R4G8_9PSEU</name>
<feature type="compositionally biased region" description="Polar residues" evidence="1">
    <location>
        <begin position="1"/>
        <end position="18"/>
    </location>
</feature>
<evidence type="ECO:0000256" key="1">
    <source>
        <dbReference type="SAM" id="MobiDB-lite"/>
    </source>
</evidence>
<accession>A0ABU5R4G8</accession>
<evidence type="ECO:0000313" key="2">
    <source>
        <dbReference type="EMBL" id="MEA5361111.1"/>
    </source>
</evidence>
<dbReference type="RefSeq" id="WP_323327920.1">
    <property type="nucleotide sequence ID" value="NZ_JAYFSI010000003.1"/>
</dbReference>
<feature type="compositionally biased region" description="Basic residues" evidence="1">
    <location>
        <begin position="64"/>
        <end position="76"/>
    </location>
</feature>
<gene>
    <name evidence="2" type="ORF">VA596_16320</name>
</gene>
<comment type="caution">
    <text evidence="2">The sequence shown here is derived from an EMBL/GenBank/DDBJ whole genome shotgun (WGS) entry which is preliminary data.</text>
</comment>
<feature type="compositionally biased region" description="Low complexity" evidence="1">
    <location>
        <begin position="77"/>
        <end position="97"/>
    </location>
</feature>
<organism evidence="2 3">
    <name type="scientific">Amycolatopsis heterodermiae</name>
    <dbReference type="NCBI Taxonomy" id="3110235"/>
    <lineage>
        <taxon>Bacteria</taxon>
        <taxon>Bacillati</taxon>
        <taxon>Actinomycetota</taxon>
        <taxon>Actinomycetes</taxon>
        <taxon>Pseudonocardiales</taxon>
        <taxon>Pseudonocardiaceae</taxon>
        <taxon>Amycolatopsis</taxon>
    </lineage>
</organism>
<evidence type="ECO:0000313" key="3">
    <source>
        <dbReference type="Proteomes" id="UP001304298"/>
    </source>
</evidence>
<proteinExistence type="predicted"/>
<feature type="compositionally biased region" description="Polar residues" evidence="1">
    <location>
        <begin position="25"/>
        <end position="35"/>
    </location>
</feature>